<dbReference type="Pfam" id="PF03952">
    <property type="entry name" value="Enolase_N"/>
    <property type="match status" value="1"/>
</dbReference>
<keyword evidence="18" id="KW-1185">Reference proteome</keyword>
<keyword evidence="7 11" id="KW-0479">Metal-binding</keyword>
<feature type="binding site" evidence="11">
    <location>
        <position position="415"/>
    </location>
    <ligand>
        <name>(2R)-2-phosphoglycerate</name>
        <dbReference type="ChEBI" id="CHEBI:58289"/>
    </ligand>
</feature>
<evidence type="ECO:0000256" key="8">
    <source>
        <dbReference type="ARBA" id="ARBA00022842"/>
    </source>
</evidence>
<dbReference type="SFLD" id="SFLDG00178">
    <property type="entry name" value="enolase"/>
    <property type="match status" value="1"/>
</dbReference>
<evidence type="ECO:0000259" key="16">
    <source>
        <dbReference type="SMART" id="SM01193"/>
    </source>
</evidence>
<dbReference type="GO" id="GO:0005576">
    <property type="term" value="C:extracellular region"/>
    <property type="evidence" value="ECO:0007669"/>
    <property type="project" value="UniProtKB-SubCell"/>
</dbReference>
<feature type="active site" description="Proton acceptor" evidence="11 12">
    <location>
        <position position="364"/>
    </location>
</feature>
<dbReference type="InterPro" id="IPR000941">
    <property type="entry name" value="Enolase"/>
</dbReference>
<dbReference type="InterPro" id="IPR020809">
    <property type="entry name" value="Enolase_CS"/>
</dbReference>
<dbReference type="PIRSF" id="PIRSF001400">
    <property type="entry name" value="Enolase"/>
    <property type="match status" value="1"/>
</dbReference>
<dbReference type="InterPro" id="IPR020811">
    <property type="entry name" value="Enolase_N"/>
</dbReference>
<feature type="binding site" evidence="11 14">
    <location>
        <position position="339"/>
    </location>
    <ligand>
        <name>Mg(2+)</name>
        <dbReference type="ChEBI" id="CHEBI:18420"/>
    </ligand>
</feature>
<feature type="binding site" evidence="11 14">
    <location>
        <position position="251"/>
    </location>
    <ligand>
        <name>Mg(2+)</name>
        <dbReference type="ChEBI" id="CHEBI:18420"/>
    </ligand>
</feature>
<comment type="subcellular location">
    <subcellularLocation>
        <location evidence="11">Cytoplasm</location>
    </subcellularLocation>
    <subcellularLocation>
        <location evidence="11">Secreted</location>
    </subcellularLocation>
    <subcellularLocation>
        <location evidence="11">Cell surface</location>
    </subcellularLocation>
    <text evidence="11">Fractions of enolase are present in both the cytoplasm and on the cell surface.</text>
</comment>
<feature type="domain" description="Enolase C-terminal TIM barrel" evidence="15">
    <location>
        <begin position="144"/>
        <end position="452"/>
    </location>
</feature>
<comment type="caution">
    <text evidence="17">The sequence shown here is derived from an EMBL/GenBank/DDBJ whole genome shotgun (WGS) entry which is preliminary data.</text>
</comment>
<dbReference type="Proteomes" id="UP000295518">
    <property type="component" value="Unassembled WGS sequence"/>
</dbReference>
<dbReference type="NCBIfam" id="TIGR01060">
    <property type="entry name" value="eno"/>
    <property type="match status" value="1"/>
</dbReference>
<comment type="similarity">
    <text evidence="2 11">Belongs to the enolase family.</text>
</comment>
<dbReference type="OrthoDB" id="9804716at2"/>
<dbReference type="PANTHER" id="PTHR11902">
    <property type="entry name" value="ENOLASE"/>
    <property type="match status" value="1"/>
</dbReference>
<evidence type="ECO:0000256" key="3">
    <source>
        <dbReference type="ARBA" id="ARBA00012058"/>
    </source>
</evidence>
<protein>
    <recommendedName>
        <fullName evidence="4 11">Enolase</fullName>
        <ecNumber evidence="3 11">4.2.1.11</ecNumber>
    </recommendedName>
    <alternativeName>
        <fullName evidence="11">2-phospho-D-glycerate hydro-lyase</fullName>
    </alternativeName>
    <alternativeName>
        <fullName evidence="11">2-phosphoglycerate dehydratase</fullName>
    </alternativeName>
</protein>
<evidence type="ECO:0000256" key="13">
    <source>
        <dbReference type="PIRSR" id="PIRSR001400-2"/>
    </source>
</evidence>
<reference evidence="17 18" key="1">
    <citation type="submission" date="2019-03" db="EMBL/GenBank/DDBJ databases">
        <title>Genomic Encyclopedia of Archaeal and Bacterial Type Strains, Phase II (KMG-II): from individual species to whole genera.</title>
        <authorList>
            <person name="Goeker M."/>
        </authorList>
    </citation>
    <scope>NUCLEOTIDE SEQUENCE [LARGE SCALE GENOMIC DNA]</scope>
    <source>
        <strain evidence="17 18">ATCC 700618</strain>
    </source>
</reference>
<comment type="function">
    <text evidence="11">Catalyzes the reversible conversion of 2-phosphoglycerate (2-PG) into phosphoenolpyruvate (PEP). It is essential for the degradation of carbohydrates via glycolysis.</text>
</comment>
<evidence type="ECO:0000259" key="15">
    <source>
        <dbReference type="SMART" id="SM01192"/>
    </source>
</evidence>
<dbReference type="HAMAP" id="MF_00318">
    <property type="entry name" value="Enolase"/>
    <property type="match status" value="1"/>
</dbReference>
<organism evidence="17 18">
    <name type="scientific">Mycoplasma testudineum</name>
    <dbReference type="NCBI Taxonomy" id="244584"/>
    <lineage>
        <taxon>Bacteria</taxon>
        <taxon>Bacillati</taxon>
        <taxon>Mycoplasmatota</taxon>
        <taxon>Mollicutes</taxon>
        <taxon>Mycoplasmataceae</taxon>
        <taxon>Mycoplasma</taxon>
    </lineage>
</organism>
<dbReference type="InterPro" id="IPR029017">
    <property type="entry name" value="Enolase-like_N"/>
</dbReference>
<comment type="catalytic activity">
    <reaction evidence="11">
        <text>(2R)-2-phosphoglycerate = phosphoenolpyruvate + H2O</text>
        <dbReference type="Rhea" id="RHEA:10164"/>
        <dbReference type="ChEBI" id="CHEBI:15377"/>
        <dbReference type="ChEBI" id="CHEBI:58289"/>
        <dbReference type="ChEBI" id="CHEBI:58702"/>
        <dbReference type="EC" id="4.2.1.11"/>
    </reaction>
</comment>
<dbReference type="Pfam" id="PF00113">
    <property type="entry name" value="Enolase_C"/>
    <property type="match status" value="1"/>
</dbReference>
<dbReference type="SFLD" id="SFLDF00002">
    <property type="entry name" value="enolase"/>
    <property type="match status" value="1"/>
</dbReference>
<feature type="binding site" evidence="11">
    <location>
        <position position="393"/>
    </location>
    <ligand>
        <name>(2R)-2-phosphoglycerate</name>
        <dbReference type="ChEBI" id="CHEBI:58289"/>
    </ligand>
</feature>
<dbReference type="GO" id="GO:0004634">
    <property type="term" value="F:phosphopyruvate hydratase activity"/>
    <property type="evidence" value="ECO:0007669"/>
    <property type="project" value="UniProtKB-UniRule"/>
</dbReference>
<name>A0A4R6IDZ2_9MOLU</name>
<dbReference type="Gene3D" id="3.30.390.10">
    <property type="entry name" value="Enolase-like, N-terminal domain"/>
    <property type="match status" value="1"/>
</dbReference>
<evidence type="ECO:0000256" key="5">
    <source>
        <dbReference type="ARBA" id="ARBA00022490"/>
    </source>
</evidence>
<feature type="binding site" evidence="11">
    <location>
        <position position="394"/>
    </location>
    <ligand>
        <name>(2R)-2-phosphoglycerate</name>
        <dbReference type="ChEBI" id="CHEBI:58289"/>
    </ligand>
</feature>
<feature type="binding site" evidence="13">
    <location>
        <position position="169"/>
    </location>
    <ligand>
        <name>substrate</name>
    </ligand>
</feature>
<sequence>MSIIIDVRALEVLDSRGNPTVQVEVFTEAGGYGKALVPSGASTGSREALELRDGAIAMYKKEWFGGKGVAQAIDNINDEIADELIGLEVTDQRLIDLLMIDLDSTENKSKLGANAILGVSLAVAHAAADELNMPLYRYIGGVNAHKLPLPMLNVINGGEHASNTIDFQEFMIMPVGAKSFTEAIKMANYVFHTLAKLLKSKGHGTQVGDEGGFAPNLKSHEEVLDLLVEAIKMAGFKPAKSGAKAIAIALDCASSELYNSKTKKYTFGKLKEAKEKGLPGFENVDSKLEFTSDELVTYLGSLADKYPIISIEDGFAEGDWEGFKKFTKIHGDKLQIVGDDLTVTNPAILSRAIEEKAMNSILIKLNQIGTLTETLETIEMAHKAGFTAVVSHRSGETEDTTIADLAVALNTGQIKTGSLSRTDRVAKYNRLLNIEDELFNQAEFAGEKAFFNIKK</sequence>
<comment type="cofactor">
    <cofactor evidence="11">
        <name>Mg(2+)</name>
        <dbReference type="ChEBI" id="CHEBI:18420"/>
    </cofactor>
    <text evidence="11">Binds a second Mg(2+) ion via substrate during catalysis.</text>
</comment>
<dbReference type="GO" id="GO:0000287">
    <property type="term" value="F:magnesium ion binding"/>
    <property type="evidence" value="ECO:0007669"/>
    <property type="project" value="UniProtKB-UniRule"/>
</dbReference>
<dbReference type="InterPro" id="IPR036849">
    <property type="entry name" value="Enolase-like_C_sf"/>
</dbReference>
<evidence type="ECO:0000256" key="11">
    <source>
        <dbReference type="HAMAP-Rule" id="MF_00318"/>
    </source>
</evidence>
<feature type="binding site" evidence="13">
    <location>
        <position position="339"/>
    </location>
    <ligand>
        <name>substrate</name>
    </ligand>
</feature>
<keyword evidence="8 11" id="KW-0460">Magnesium</keyword>
<dbReference type="GO" id="GO:0009986">
    <property type="term" value="C:cell surface"/>
    <property type="evidence" value="ECO:0007669"/>
    <property type="project" value="UniProtKB-SubCell"/>
</dbReference>
<keyword evidence="6 11" id="KW-0964">Secreted</keyword>
<feature type="binding site" evidence="13">
    <location>
        <begin position="391"/>
        <end position="394"/>
    </location>
    <ligand>
        <name>substrate</name>
    </ligand>
</feature>
<dbReference type="UniPathway" id="UPA00109">
    <property type="reaction ID" value="UER00187"/>
</dbReference>
<feature type="binding site" evidence="11">
    <location>
        <position position="364"/>
    </location>
    <ligand>
        <name>(2R)-2-phosphoglycerate</name>
        <dbReference type="ChEBI" id="CHEBI:58289"/>
    </ligand>
</feature>
<dbReference type="Gene3D" id="3.20.20.120">
    <property type="entry name" value="Enolase-like C-terminal domain"/>
    <property type="match status" value="1"/>
</dbReference>
<dbReference type="EMBL" id="SNWN01000010">
    <property type="protein sequence ID" value="TDO20493.1"/>
    <property type="molecule type" value="Genomic_DNA"/>
</dbReference>
<dbReference type="GO" id="GO:0000015">
    <property type="term" value="C:phosphopyruvate hydratase complex"/>
    <property type="evidence" value="ECO:0007669"/>
    <property type="project" value="InterPro"/>
</dbReference>
<dbReference type="EC" id="4.2.1.11" evidence="3 11"/>
<dbReference type="SMART" id="SM01193">
    <property type="entry name" value="Enolase_N"/>
    <property type="match status" value="1"/>
</dbReference>
<evidence type="ECO:0000256" key="1">
    <source>
        <dbReference type="ARBA" id="ARBA00005031"/>
    </source>
</evidence>
<comment type="pathway">
    <text evidence="1 11">Carbohydrate degradation; glycolysis; pyruvate from D-glyceraldehyde 3-phosphate: step 4/5.</text>
</comment>
<feature type="binding site" evidence="13">
    <location>
        <position position="312"/>
    </location>
    <ligand>
        <name>substrate</name>
    </ligand>
</feature>
<gene>
    <name evidence="11" type="primary">eno</name>
    <name evidence="17" type="ORF">EI74_0323</name>
</gene>
<feature type="active site" description="Proton donor" evidence="11 12">
    <location>
        <position position="210"/>
    </location>
</feature>
<dbReference type="SFLD" id="SFLDS00001">
    <property type="entry name" value="Enolase"/>
    <property type="match status" value="1"/>
</dbReference>
<dbReference type="FunFam" id="3.30.390.10:FF:000001">
    <property type="entry name" value="Enolase"/>
    <property type="match status" value="1"/>
</dbReference>
<feature type="domain" description="Enolase N-terminal" evidence="16">
    <location>
        <begin position="4"/>
        <end position="139"/>
    </location>
</feature>
<accession>A0A4R6IDZ2</accession>
<proteinExistence type="inferred from homology"/>
<feature type="binding site" evidence="13">
    <location>
        <position position="160"/>
    </location>
    <ligand>
        <name>substrate</name>
    </ligand>
</feature>
<evidence type="ECO:0000256" key="4">
    <source>
        <dbReference type="ARBA" id="ARBA00017068"/>
    </source>
</evidence>
<feature type="binding site" evidence="13">
    <location>
        <position position="415"/>
    </location>
    <ligand>
        <name>substrate</name>
    </ligand>
</feature>
<dbReference type="GO" id="GO:0006096">
    <property type="term" value="P:glycolytic process"/>
    <property type="evidence" value="ECO:0007669"/>
    <property type="project" value="UniProtKB-UniRule"/>
</dbReference>
<dbReference type="FunFam" id="3.20.20.120:FF:000001">
    <property type="entry name" value="Enolase"/>
    <property type="match status" value="1"/>
</dbReference>
<keyword evidence="10 11" id="KW-0456">Lyase</keyword>
<evidence type="ECO:0000256" key="14">
    <source>
        <dbReference type="PIRSR" id="PIRSR001400-3"/>
    </source>
</evidence>
<evidence type="ECO:0000256" key="6">
    <source>
        <dbReference type="ARBA" id="ARBA00022525"/>
    </source>
</evidence>
<dbReference type="SUPFAM" id="SSF54826">
    <property type="entry name" value="Enolase N-terminal domain-like"/>
    <property type="match status" value="1"/>
</dbReference>
<dbReference type="SMART" id="SM01192">
    <property type="entry name" value="Enolase_C"/>
    <property type="match status" value="1"/>
</dbReference>
<evidence type="ECO:0000256" key="9">
    <source>
        <dbReference type="ARBA" id="ARBA00023152"/>
    </source>
</evidence>
<keyword evidence="9 11" id="KW-0324">Glycolysis</keyword>
<dbReference type="RefSeq" id="WP_094254493.1">
    <property type="nucleotide sequence ID" value="NZ_NNCE01000002.1"/>
</dbReference>
<feature type="binding site" evidence="11 14">
    <location>
        <position position="312"/>
    </location>
    <ligand>
        <name>Mg(2+)</name>
        <dbReference type="ChEBI" id="CHEBI:18420"/>
    </ligand>
</feature>
<evidence type="ECO:0000313" key="17">
    <source>
        <dbReference type="EMBL" id="TDO20493.1"/>
    </source>
</evidence>
<keyword evidence="5 11" id="KW-0963">Cytoplasm</keyword>
<dbReference type="PRINTS" id="PR00148">
    <property type="entry name" value="ENOLASE"/>
</dbReference>
<evidence type="ECO:0000313" key="18">
    <source>
        <dbReference type="Proteomes" id="UP000295518"/>
    </source>
</evidence>
<dbReference type="SUPFAM" id="SSF51604">
    <property type="entry name" value="Enolase C-terminal domain-like"/>
    <property type="match status" value="1"/>
</dbReference>
<dbReference type="CDD" id="cd03313">
    <property type="entry name" value="enolase"/>
    <property type="match status" value="1"/>
</dbReference>
<evidence type="ECO:0000256" key="12">
    <source>
        <dbReference type="PIRSR" id="PIRSR001400-1"/>
    </source>
</evidence>
<dbReference type="PANTHER" id="PTHR11902:SF1">
    <property type="entry name" value="ENOLASE"/>
    <property type="match status" value="1"/>
</dbReference>
<evidence type="ECO:0000256" key="7">
    <source>
        <dbReference type="ARBA" id="ARBA00022723"/>
    </source>
</evidence>
<dbReference type="PROSITE" id="PS00164">
    <property type="entry name" value="ENOLASE"/>
    <property type="match status" value="1"/>
</dbReference>
<evidence type="ECO:0000256" key="2">
    <source>
        <dbReference type="ARBA" id="ARBA00009604"/>
    </source>
</evidence>
<dbReference type="AlphaFoldDB" id="A0A4R6IDZ2"/>
<dbReference type="InterPro" id="IPR020810">
    <property type="entry name" value="Enolase_C"/>
</dbReference>
<comment type="cofactor">
    <cofactor evidence="14">
        <name>Mg(2+)</name>
        <dbReference type="ChEBI" id="CHEBI:18420"/>
    </cofactor>
    <text evidence="14">Mg(2+) is required for catalysis and for stabilizing the dimer.</text>
</comment>
<feature type="binding site" evidence="11">
    <location>
        <position position="168"/>
    </location>
    <ligand>
        <name>(2R)-2-phosphoglycerate</name>
        <dbReference type="ChEBI" id="CHEBI:58289"/>
    </ligand>
</feature>
<evidence type="ECO:0000256" key="10">
    <source>
        <dbReference type="ARBA" id="ARBA00023239"/>
    </source>
</evidence>